<feature type="non-terminal residue" evidence="2">
    <location>
        <position position="412"/>
    </location>
</feature>
<accession>A0A0F9BRD8</accession>
<comment type="caution">
    <text evidence="2">The sequence shown here is derived from an EMBL/GenBank/DDBJ whole genome shotgun (WGS) entry which is preliminary data.</text>
</comment>
<dbReference type="AlphaFoldDB" id="A0A0F9BRD8"/>
<protein>
    <submittedName>
        <fullName evidence="2">Uncharacterized protein</fullName>
    </submittedName>
</protein>
<reference evidence="2" key="1">
    <citation type="journal article" date="2015" name="Nature">
        <title>Complex archaea that bridge the gap between prokaryotes and eukaryotes.</title>
        <authorList>
            <person name="Spang A."/>
            <person name="Saw J.H."/>
            <person name="Jorgensen S.L."/>
            <person name="Zaremba-Niedzwiedzka K."/>
            <person name="Martijn J."/>
            <person name="Lind A.E."/>
            <person name="van Eijk R."/>
            <person name="Schleper C."/>
            <person name="Guy L."/>
            <person name="Ettema T.J."/>
        </authorList>
    </citation>
    <scope>NUCLEOTIDE SEQUENCE</scope>
</reference>
<feature type="compositionally biased region" description="Basic and acidic residues" evidence="1">
    <location>
        <begin position="387"/>
        <end position="404"/>
    </location>
</feature>
<proteinExistence type="predicted"/>
<gene>
    <name evidence="2" type="ORF">LCGC14_2495610</name>
</gene>
<feature type="compositionally biased region" description="Low complexity" evidence="1">
    <location>
        <begin position="363"/>
        <end position="372"/>
    </location>
</feature>
<sequence>MTRLWEYEDRSRRSIGRRLGFQRAAQTSGFHKLVRDSLVSRGLDPDTMGDLSAPPIVTKPVDRDTIRQVVPESQVRSAATALRPSPKAPPVPFDPAPSTSFIRRYLKQNYPGRENEVDVKYVPGEGTFFTLRGVPVLVPDRARIVEELHGRGTSEEVALRGPDALPEDSPLRPGGGIVSHPGVEILKGVGKAAELGLLRDIEDRGGLRRTAPEDFSPRRAELEEEVAQQTVLEVTSILETAAPLDVPREKIGEPIARVVLEPLALAADAANALSPANLPLVPDIRGVTRPPLTGGEIRGATSVEILSYITDPLNAALFAGPIVKAAKAATLGVRTTLKEAQLLRKVTPRVRVLLAEEAGGRAPKVAPAAKARTGPEPKLTKPVPVHESSEVKAARAKVTGEGRSRAPRPWSH</sequence>
<feature type="region of interest" description="Disordered" evidence="1">
    <location>
        <begin position="363"/>
        <end position="412"/>
    </location>
</feature>
<dbReference type="EMBL" id="LAZR01039663">
    <property type="protein sequence ID" value="KKL16437.1"/>
    <property type="molecule type" value="Genomic_DNA"/>
</dbReference>
<organism evidence="2">
    <name type="scientific">marine sediment metagenome</name>
    <dbReference type="NCBI Taxonomy" id="412755"/>
    <lineage>
        <taxon>unclassified sequences</taxon>
        <taxon>metagenomes</taxon>
        <taxon>ecological metagenomes</taxon>
    </lineage>
</organism>
<name>A0A0F9BRD8_9ZZZZ</name>
<evidence type="ECO:0000313" key="2">
    <source>
        <dbReference type="EMBL" id="KKL16437.1"/>
    </source>
</evidence>
<evidence type="ECO:0000256" key="1">
    <source>
        <dbReference type="SAM" id="MobiDB-lite"/>
    </source>
</evidence>